<organism evidence="1 2">
    <name type="scientific">Ambrosiozyma monospora</name>
    <name type="common">Yeast</name>
    <name type="synonym">Endomycopsis monosporus</name>
    <dbReference type="NCBI Taxonomy" id="43982"/>
    <lineage>
        <taxon>Eukaryota</taxon>
        <taxon>Fungi</taxon>
        <taxon>Dikarya</taxon>
        <taxon>Ascomycota</taxon>
        <taxon>Saccharomycotina</taxon>
        <taxon>Pichiomycetes</taxon>
        <taxon>Pichiales</taxon>
        <taxon>Pichiaceae</taxon>
        <taxon>Ambrosiozyma</taxon>
    </lineage>
</organism>
<proteinExistence type="predicted"/>
<comment type="caution">
    <text evidence="1">The sequence shown here is derived from an EMBL/GenBank/DDBJ whole genome shotgun (WGS) entry which is preliminary data.</text>
</comment>
<gene>
    <name evidence="1" type="ORF">Amon02_000463200</name>
</gene>
<keyword evidence="2" id="KW-1185">Reference proteome</keyword>
<evidence type="ECO:0000313" key="1">
    <source>
        <dbReference type="EMBL" id="GME80834.1"/>
    </source>
</evidence>
<protein>
    <submittedName>
        <fullName evidence="1">Unnamed protein product</fullName>
    </submittedName>
</protein>
<dbReference type="EMBL" id="BSXS01003227">
    <property type="protein sequence ID" value="GME80834.1"/>
    <property type="molecule type" value="Genomic_DNA"/>
</dbReference>
<name>A0ACB5T4G1_AMBMO</name>
<reference evidence="1" key="1">
    <citation type="submission" date="2023-04" db="EMBL/GenBank/DDBJ databases">
        <title>Ambrosiozyma monospora NBRC 10751.</title>
        <authorList>
            <person name="Ichikawa N."/>
            <person name="Sato H."/>
            <person name="Tonouchi N."/>
        </authorList>
    </citation>
    <scope>NUCLEOTIDE SEQUENCE</scope>
    <source>
        <strain evidence="1">NBRC 10751</strain>
    </source>
</reference>
<sequence length="586" mass="67379">MELKQKVIATAISEIGETRKWVLGKTLTSVQPSHLDDQMEDQELSFFKWCLHFFSKRPRLDIHLLPKFQKGDDRVVCCFWITTDVCLPIKLHWGNRVPMFTNLLKGCGLDLFRIHGSILIENVGYQRKFIDTVRKIKPKRYMIDCWNPSLKNNWITEFVQQVTCFGENELVLISENIHLFKKLTHVKATCGVFNEWSLTKIRALLQCSRVKKVKINGFSPKQDRLALDTDSENLLKKFDSKIELHLPFVRNKPATFFSHKNIQTDCAVFNKFLSGNVLSGLKIKRVFLNISKENSRPQNDNILVLILGGFLTFDGFKLTGLSNLQRLTFCPGVPTANGFTTCRPDNVLLNYDILNTLPSDSLIALDINVVRLVRQLVSISEEHTDSMTLDDYYDDDFMDVPAQGLVTLPDSLKFLSCSVNQLTLLNTTNRHQNLEFLTLFLTEKIDETHPCWQKLPSNLRHLKLTGGVPIEKMDFTAPPRGVYRPPQSLGSMKVPLSLKSKVLTIRFEKLTALVYGELCDDYKLTYIFVNIDDIGKRAKWTTKAVVDLQKKNYLSLYFKVLIDTEWDETQQQVHVFGDKLTVFRSI</sequence>
<dbReference type="Proteomes" id="UP001165064">
    <property type="component" value="Unassembled WGS sequence"/>
</dbReference>
<evidence type="ECO:0000313" key="2">
    <source>
        <dbReference type="Proteomes" id="UP001165064"/>
    </source>
</evidence>
<accession>A0ACB5T4G1</accession>